<name>A0ABT9YJC6_9BACI</name>
<dbReference type="GO" id="GO:0004386">
    <property type="term" value="F:helicase activity"/>
    <property type="evidence" value="ECO:0007669"/>
    <property type="project" value="UniProtKB-KW"/>
</dbReference>
<evidence type="ECO:0000256" key="3">
    <source>
        <dbReference type="ARBA" id="ARBA00022763"/>
    </source>
</evidence>
<organism evidence="11 12">
    <name type="scientific">Alkalicoccobacillus murimartini</name>
    <dbReference type="NCBI Taxonomy" id="171685"/>
    <lineage>
        <taxon>Bacteria</taxon>
        <taxon>Bacillati</taxon>
        <taxon>Bacillota</taxon>
        <taxon>Bacilli</taxon>
        <taxon>Bacillales</taxon>
        <taxon>Bacillaceae</taxon>
        <taxon>Alkalicoccobacillus</taxon>
    </lineage>
</organism>
<dbReference type="Pfam" id="PF12705">
    <property type="entry name" value="PDDEXK_1"/>
    <property type="match status" value="1"/>
</dbReference>
<dbReference type="InterPro" id="IPR027417">
    <property type="entry name" value="P-loop_NTPase"/>
</dbReference>
<proteinExistence type="predicted"/>
<dbReference type="SUPFAM" id="SSF52980">
    <property type="entry name" value="Restriction endonuclease-like"/>
    <property type="match status" value="1"/>
</dbReference>
<gene>
    <name evidence="11" type="ORF">J2S05_002774</name>
</gene>
<evidence type="ECO:0000313" key="11">
    <source>
        <dbReference type="EMBL" id="MDQ0207965.1"/>
    </source>
</evidence>
<keyword evidence="5 11" id="KW-0347">Helicase</keyword>
<dbReference type="SUPFAM" id="SSF52540">
    <property type="entry name" value="P-loop containing nucleoside triphosphate hydrolases"/>
    <property type="match status" value="1"/>
</dbReference>
<keyword evidence="2" id="KW-0547">Nucleotide-binding</keyword>
<keyword evidence="9" id="KW-0234">DNA repair</keyword>
<evidence type="ECO:0000256" key="1">
    <source>
        <dbReference type="ARBA" id="ARBA00022722"/>
    </source>
</evidence>
<keyword evidence="8" id="KW-0238">DNA-binding</keyword>
<evidence type="ECO:0000256" key="2">
    <source>
        <dbReference type="ARBA" id="ARBA00022741"/>
    </source>
</evidence>
<dbReference type="Gene3D" id="3.40.50.300">
    <property type="entry name" value="P-loop containing nucleotide triphosphate hydrolases"/>
    <property type="match status" value="1"/>
</dbReference>
<evidence type="ECO:0000256" key="9">
    <source>
        <dbReference type="ARBA" id="ARBA00023204"/>
    </source>
</evidence>
<evidence type="ECO:0000313" key="12">
    <source>
        <dbReference type="Proteomes" id="UP001225034"/>
    </source>
</evidence>
<evidence type="ECO:0000256" key="5">
    <source>
        <dbReference type="ARBA" id="ARBA00022806"/>
    </source>
</evidence>
<evidence type="ECO:0000256" key="4">
    <source>
        <dbReference type="ARBA" id="ARBA00022801"/>
    </source>
</evidence>
<dbReference type="InterPro" id="IPR038726">
    <property type="entry name" value="PDDEXK_AddAB-type"/>
</dbReference>
<sequence>MSTQRVLGTTLRDIGSMSRLRQYAGEMKELKQTIYYVMPSSSWLKAARSSNLPLTFGTFDDVAEHTFLEKKMAFLSLTEQERALFFQRILESESEVDARSPKEKARALADTYGQLKRLCVPIEAVSLSLEECMPTFIAYEKMLKKYQALDPENQILHAANVLEKEENPFQWHVVVDGFYDFSPLQFRMLEALLQANIKVTIYLPNYAPLDIVEETLTDLTKIGYDTSDFTVIPTKQTASAVSLIKATTNREQWTGLVQDLHVHQSEAAIVLPSAEKDLWRSAALEANVAIALPTMRQLGQTSSYQLVETLLQNDFDKQSRESLSLRLLQFYGGTGIVYAKAKRQLKRTGQTGIENIDARCAQMTEIKWKLETRFIDYLNQLLDCLEQLELEQWLDDQIANETNVHTLDYLIQEKQALNKIKKTIQRKVDVYKQHEMGDLTVSLSFMQEWVKASVQKKEFVQKAGLRTGTASYSWQDIARFTGKTLYIPSLGADQFPGGYTLAGYIQESDLYEYHIPYGKPSQSHFRKKQEAYFEQLFYVAEELVFSFVEGVDPHHPLLPSPLLETSVPKKKWSFETRMAHRQADSEVEQREMMAYWRGKYYEVPDMPRDIQTIEEHLHRLQLGDEPVSPSIENQLKQLPTVAITALESYARCPIRYSFERLLQVNEPEAESTGVSFILIGKLVHDLIEWLYKELDVIERPFASLTEQEKQQVPSMIQEKLDEEWQLIEEESPHVTKLELNLLKQQWLQRLLDWWTAERKLFWDNARLSDMSISSLERPLHFEMDNGVGDKITLTGKIDRVDQQDGEFVIYDYKTGQSSLKMEEEVRTGLKLQLPLYSYILSNQLEKQTGKTFHAVGASYISLRAPDKRSNNGIWQENEVGKHSRFLVSSHCKNKENDLGTQAFLDKYDLENKVQDLWQGMTSSFPVRPLDCRDSCPYSPICRVTDDQKEADAPS</sequence>
<comment type="caution">
    <text evidence="11">The sequence shown here is derived from an EMBL/GenBank/DDBJ whole genome shotgun (WGS) entry which is preliminary data.</text>
</comment>
<dbReference type="InterPro" id="IPR011604">
    <property type="entry name" value="PDDEXK-like_dom_sf"/>
</dbReference>
<keyword evidence="1" id="KW-0540">Nuclease</keyword>
<feature type="domain" description="PD-(D/E)XK endonuclease-like" evidence="10">
    <location>
        <begin position="641"/>
        <end position="942"/>
    </location>
</feature>
<keyword evidence="7" id="KW-0067">ATP-binding</keyword>
<keyword evidence="4" id="KW-0378">Hydrolase</keyword>
<dbReference type="InterPro" id="IPR011335">
    <property type="entry name" value="Restrct_endonuc-II-like"/>
</dbReference>
<keyword evidence="12" id="KW-1185">Reference proteome</keyword>
<evidence type="ECO:0000259" key="10">
    <source>
        <dbReference type="Pfam" id="PF12705"/>
    </source>
</evidence>
<evidence type="ECO:0000256" key="6">
    <source>
        <dbReference type="ARBA" id="ARBA00022839"/>
    </source>
</evidence>
<dbReference type="RefSeq" id="WP_306983669.1">
    <property type="nucleotide sequence ID" value="NZ_JAUSUA010000004.1"/>
</dbReference>
<dbReference type="Gene3D" id="3.90.320.10">
    <property type="match status" value="1"/>
</dbReference>
<dbReference type="EMBL" id="JAUSUA010000004">
    <property type="protein sequence ID" value="MDQ0207965.1"/>
    <property type="molecule type" value="Genomic_DNA"/>
</dbReference>
<dbReference type="Proteomes" id="UP001225034">
    <property type="component" value="Unassembled WGS sequence"/>
</dbReference>
<keyword evidence="3" id="KW-0227">DNA damage</keyword>
<accession>A0ABT9YJC6</accession>
<evidence type="ECO:0000256" key="7">
    <source>
        <dbReference type="ARBA" id="ARBA00022840"/>
    </source>
</evidence>
<evidence type="ECO:0000256" key="8">
    <source>
        <dbReference type="ARBA" id="ARBA00023125"/>
    </source>
</evidence>
<reference evidence="11 12" key="1">
    <citation type="submission" date="2023-07" db="EMBL/GenBank/DDBJ databases">
        <title>Genomic Encyclopedia of Type Strains, Phase IV (KMG-IV): sequencing the most valuable type-strain genomes for metagenomic binning, comparative biology and taxonomic classification.</title>
        <authorList>
            <person name="Goeker M."/>
        </authorList>
    </citation>
    <scope>NUCLEOTIDE SEQUENCE [LARGE SCALE GENOMIC DNA]</scope>
    <source>
        <strain evidence="11 12">DSM 19154</strain>
    </source>
</reference>
<protein>
    <submittedName>
        <fullName evidence="11">ATP-dependent helicase/DNAse subunit B</fullName>
    </submittedName>
</protein>
<keyword evidence="6" id="KW-0269">Exonuclease</keyword>